<keyword evidence="2" id="KW-1185">Reference proteome</keyword>
<gene>
    <name evidence="1" type="ORF">CesoFtcFv8_006578</name>
</gene>
<comment type="caution">
    <text evidence="1">The sequence shown here is derived from an EMBL/GenBank/DDBJ whole genome shotgun (WGS) entry which is preliminary data.</text>
</comment>
<dbReference type="Proteomes" id="UP001335648">
    <property type="component" value="Unassembled WGS sequence"/>
</dbReference>
<sequence length="75" mass="8752">MKQQLLSKRLFLSPYIFPNLQRARLQREIKTLEEVSIKTWHSKLSVWATGEDTDFKRHIGPIVPLDVCRGGFKAK</sequence>
<organism evidence="1 2">
    <name type="scientific">Champsocephalus esox</name>
    <name type="common">pike icefish</name>
    <dbReference type="NCBI Taxonomy" id="159716"/>
    <lineage>
        <taxon>Eukaryota</taxon>
        <taxon>Metazoa</taxon>
        <taxon>Chordata</taxon>
        <taxon>Craniata</taxon>
        <taxon>Vertebrata</taxon>
        <taxon>Euteleostomi</taxon>
        <taxon>Actinopterygii</taxon>
        <taxon>Neopterygii</taxon>
        <taxon>Teleostei</taxon>
        <taxon>Neoteleostei</taxon>
        <taxon>Acanthomorphata</taxon>
        <taxon>Eupercaria</taxon>
        <taxon>Perciformes</taxon>
        <taxon>Notothenioidei</taxon>
        <taxon>Channichthyidae</taxon>
        <taxon>Champsocephalus</taxon>
    </lineage>
</organism>
<evidence type="ECO:0000313" key="2">
    <source>
        <dbReference type="Proteomes" id="UP001335648"/>
    </source>
</evidence>
<evidence type="ECO:0000313" key="1">
    <source>
        <dbReference type="EMBL" id="KAK5905075.1"/>
    </source>
</evidence>
<dbReference type="AlphaFoldDB" id="A0AAN8CK51"/>
<dbReference type="EMBL" id="JAULUE010002050">
    <property type="protein sequence ID" value="KAK5905075.1"/>
    <property type="molecule type" value="Genomic_DNA"/>
</dbReference>
<name>A0AAN8CK51_9TELE</name>
<accession>A0AAN8CK51</accession>
<proteinExistence type="predicted"/>
<protein>
    <submittedName>
        <fullName evidence="1">Uncharacterized protein</fullName>
    </submittedName>
</protein>
<reference evidence="1 2" key="1">
    <citation type="journal article" date="2023" name="Mol. Biol. Evol.">
        <title>Genomics of Secondarily Temperate Adaptation in the Only Non-Antarctic Icefish.</title>
        <authorList>
            <person name="Rivera-Colon A.G."/>
            <person name="Rayamajhi N."/>
            <person name="Minhas B.F."/>
            <person name="Madrigal G."/>
            <person name="Bilyk K.T."/>
            <person name="Yoon V."/>
            <person name="Hune M."/>
            <person name="Gregory S."/>
            <person name="Cheng C.H.C."/>
            <person name="Catchen J.M."/>
        </authorList>
    </citation>
    <scope>NUCLEOTIDE SEQUENCE [LARGE SCALE GENOMIC DNA]</scope>
    <source>
        <strain evidence="1">JC2023a</strain>
    </source>
</reference>